<protein>
    <submittedName>
        <fullName evidence="1">Helix-turn-helix domain-containing protein</fullName>
    </submittedName>
</protein>
<evidence type="ECO:0000313" key="1">
    <source>
        <dbReference type="EMBL" id="SNS03666.1"/>
    </source>
</evidence>
<sequence length="256" mass="28117">MNWAWQLRLRPSIKLVLMALADAADDEGCCWPSITTLAHKACMDERSVQRILKILRNSHYIEVQARFRNDGSPASNRYYLAMRPKGDKLSPTLRQASHEVVAATPPPGDVAVTQTTIDPLINQKLPLPTGSGSTDYIFPRQLSPKERALAKPQLDTIDASLAQAVLDELSARLNANKVTGAPLSYLRSLISRAKAGLFTPEAGIRIAAAREQATLEKIKKSAEVIKPSNPSDIPKYLDAMHQAIGRKSQSVEQEKS</sequence>
<reference evidence="2" key="1">
    <citation type="submission" date="2017-06" db="EMBL/GenBank/DDBJ databases">
        <authorList>
            <person name="Varghese N."/>
            <person name="Submissions S."/>
        </authorList>
    </citation>
    <scope>NUCLEOTIDE SEQUENCE [LARGE SCALE GENOMIC DNA]</scope>
    <source>
        <strain evidence="2">Ca-68</strain>
    </source>
</reference>
<accession>A0A239B703</accession>
<dbReference type="Pfam" id="PF13730">
    <property type="entry name" value="HTH_36"/>
    <property type="match status" value="1"/>
</dbReference>
<evidence type="ECO:0000313" key="2">
    <source>
        <dbReference type="Proteomes" id="UP000198305"/>
    </source>
</evidence>
<dbReference type="Proteomes" id="UP000198305">
    <property type="component" value="Unassembled WGS sequence"/>
</dbReference>
<dbReference type="EMBL" id="FZOA01000014">
    <property type="protein sequence ID" value="SNS03666.1"/>
    <property type="molecule type" value="Genomic_DNA"/>
</dbReference>
<name>A0A239B703_9PROT</name>
<keyword evidence="2" id="KW-1185">Reference proteome</keyword>
<dbReference type="AlphaFoldDB" id="A0A239B703"/>
<dbReference type="Gene3D" id="1.10.10.10">
    <property type="entry name" value="Winged helix-like DNA-binding domain superfamily/Winged helix DNA-binding domain"/>
    <property type="match status" value="1"/>
</dbReference>
<gene>
    <name evidence="1" type="ORF">SAMN05192560_2327</name>
</gene>
<dbReference type="InterPro" id="IPR036388">
    <property type="entry name" value="WH-like_DNA-bd_sf"/>
</dbReference>
<proteinExistence type="predicted"/>
<organism evidence="1 2">
    <name type="scientific">Methylobacillus rhizosphaerae</name>
    <dbReference type="NCBI Taxonomy" id="551994"/>
    <lineage>
        <taxon>Bacteria</taxon>
        <taxon>Pseudomonadati</taxon>
        <taxon>Pseudomonadota</taxon>
        <taxon>Betaproteobacteria</taxon>
        <taxon>Nitrosomonadales</taxon>
        <taxon>Methylophilaceae</taxon>
        <taxon>Methylobacillus</taxon>
    </lineage>
</organism>